<feature type="transmembrane region" description="Helical" evidence="1">
    <location>
        <begin position="81"/>
        <end position="105"/>
    </location>
</feature>
<evidence type="ECO:0000256" key="1">
    <source>
        <dbReference type="SAM" id="Phobius"/>
    </source>
</evidence>
<keyword evidence="1" id="KW-0812">Transmembrane</keyword>
<reference evidence="2 3" key="1">
    <citation type="journal article" date="2021" name="Elife">
        <title>Chloroplast acquisition without the gene transfer in kleptoplastic sea slugs, Plakobranchus ocellatus.</title>
        <authorList>
            <person name="Maeda T."/>
            <person name="Takahashi S."/>
            <person name="Yoshida T."/>
            <person name="Shimamura S."/>
            <person name="Takaki Y."/>
            <person name="Nagai Y."/>
            <person name="Toyoda A."/>
            <person name="Suzuki Y."/>
            <person name="Arimoto A."/>
            <person name="Ishii H."/>
            <person name="Satoh N."/>
            <person name="Nishiyama T."/>
            <person name="Hasebe M."/>
            <person name="Maruyama T."/>
            <person name="Minagawa J."/>
            <person name="Obokata J."/>
            <person name="Shigenobu S."/>
        </authorList>
    </citation>
    <scope>NUCLEOTIDE SEQUENCE [LARGE SCALE GENOMIC DNA]</scope>
</reference>
<dbReference type="EMBL" id="BMAT01005067">
    <property type="protein sequence ID" value="GFR86976.1"/>
    <property type="molecule type" value="Genomic_DNA"/>
</dbReference>
<dbReference type="Gene3D" id="1.20.140.150">
    <property type="match status" value="1"/>
</dbReference>
<organism evidence="2 3">
    <name type="scientific">Elysia marginata</name>
    <dbReference type="NCBI Taxonomy" id="1093978"/>
    <lineage>
        <taxon>Eukaryota</taxon>
        <taxon>Metazoa</taxon>
        <taxon>Spiralia</taxon>
        <taxon>Lophotrochozoa</taxon>
        <taxon>Mollusca</taxon>
        <taxon>Gastropoda</taxon>
        <taxon>Heterobranchia</taxon>
        <taxon>Euthyneura</taxon>
        <taxon>Panpulmonata</taxon>
        <taxon>Sacoglossa</taxon>
        <taxon>Placobranchoidea</taxon>
        <taxon>Plakobranchidae</taxon>
        <taxon>Elysia</taxon>
    </lineage>
</organism>
<keyword evidence="1" id="KW-0472">Membrane</keyword>
<name>A0AAV4GQX7_9GAST</name>
<feature type="transmembrane region" description="Helical" evidence="1">
    <location>
        <begin position="159"/>
        <end position="180"/>
    </location>
</feature>
<evidence type="ECO:0000313" key="2">
    <source>
        <dbReference type="EMBL" id="GFR86976.1"/>
    </source>
</evidence>
<feature type="transmembrane region" description="Helical" evidence="1">
    <location>
        <begin position="117"/>
        <end position="139"/>
    </location>
</feature>
<dbReference type="AlphaFoldDB" id="A0AAV4GQX7"/>
<evidence type="ECO:0000313" key="3">
    <source>
        <dbReference type="Proteomes" id="UP000762676"/>
    </source>
</evidence>
<protein>
    <recommendedName>
        <fullName evidence="4">Claudin</fullName>
    </recommendedName>
</protein>
<gene>
    <name evidence="2" type="ORF">ElyMa_002480800</name>
</gene>
<feature type="transmembrane region" description="Helical" evidence="1">
    <location>
        <begin position="15"/>
        <end position="36"/>
    </location>
</feature>
<sequence>MPSLPSSTILSKGNLFISVLALTLYCVGGLISQWIVADFHLGPFVKVDVHMGILEYCKKINTMGNVTTECSSKGADDWQKAAAGLAFVGGVAGVACLVLALVNVTISKVAGRKWMKLTISGCSLAAAGFMGGALALYAVNKKIQVAPPLPLKVDFDIGWAFVVSAISGGFYVVLTLLALVDICCQPNRTEEINRSNKREEATVHYTNSVMS</sequence>
<comment type="caution">
    <text evidence="2">The sequence shown here is derived from an EMBL/GenBank/DDBJ whole genome shotgun (WGS) entry which is preliminary data.</text>
</comment>
<evidence type="ECO:0008006" key="4">
    <source>
        <dbReference type="Google" id="ProtNLM"/>
    </source>
</evidence>
<keyword evidence="1" id="KW-1133">Transmembrane helix</keyword>
<proteinExistence type="predicted"/>
<dbReference type="Proteomes" id="UP000762676">
    <property type="component" value="Unassembled WGS sequence"/>
</dbReference>
<keyword evidence="3" id="KW-1185">Reference proteome</keyword>
<accession>A0AAV4GQX7</accession>